<feature type="transmembrane region" description="Helical" evidence="7">
    <location>
        <begin position="114"/>
        <end position="133"/>
    </location>
</feature>
<evidence type="ECO:0000256" key="2">
    <source>
        <dbReference type="ARBA" id="ARBA00022448"/>
    </source>
</evidence>
<keyword evidence="4 7" id="KW-0812">Transmembrane</keyword>
<feature type="transmembrane region" description="Helical" evidence="7">
    <location>
        <begin position="338"/>
        <end position="358"/>
    </location>
</feature>
<evidence type="ECO:0000256" key="3">
    <source>
        <dbReference type="ARBA" id="ARBA00022475"/>
    </source>
</evidence>
<dbReference type="Proteomes" id="UP001170717">
    <property type="component" value="Unassembled WGS sequence"/>
</dbReference>
<accession>A0AAW7YZH4</accession>
<proteinExistence type="predicted"/>
<comment type="subcellular location">
    <subcellularLocation>
        <location evidence="1">Cell membrane</location>
        <topology evidence="1">Multi-pass membrane protein</topology>
    </subcellularLocation>
</comment>
<evidence type="ECO:0000256" key="6">
    <source>
        <dbReference type="ARBA" id="ARBA00023136"/>
    </source>
</evidence>
<feature type="transmembrane region" description="Helical" evidence="7">
    <location>
        <begin position="370"/>
        <end position="388"/>
    </location>
</feature>
<feature type="transmembrane region" description="Helical" evidence="7">
    <location>
        <begin position="523"/>
        <end position="544"/>
    </location>
</feature>
<name>A0AAW7YZH4_9ALTE</name>
<evidence type="ECO:0000256" key="4">
    <source>
        <dbReference type="ARBA" id="ARBA00022692"/>
    </source>
</evidence>
<evidence type="ECO:0000256" key="7">
    <source>
        <dbReference type="SAM" id="Phobius"/>
    </source>
</evidence>
<dbReference type="EMBL" id="JAUOQI010000005">
    <property type="protein sequence ID" value="MDO6577596.1"/>
    <property type="molecule type" value="Genomic_DNA"/>
</dbReference>
<comment type="caution">
    <text evidence="8">The sequence shown here is derived from an EMBL/GenBank/DDBJ whole genome shotgun (WGS) entry which is preliminary data.</text>
</comment>
<feature type="transmembrane region" description="Helical" evidence="7">
    <location>
        <begin position="72"/>
        <end position="93"/>
    </location>
</feature>
<dbReference type="PANTHER" id="PTHR30047:SF11">
    <property type="entry name" value="L-CARNITINE_GAMMA-BUTYROBETAINE ANTIPORTER"/>
    <property type="match status" value="1"/>
</dbReference>
<keyword evidence="3" id="KW-1003">Cell membrane</keyword>
<sequence>MSHNAAKALNAKKALAKKPPAWLRFDFKNDIKHSVFWPPFLLLLAAMVFSFIDLAHFLRVVTNINDWILDTFAWLFSFSTLCLLLSLIATFFSPLGKIRIGGSRATPLLSKWQWFSITLCTTLATGILFWSAAEPMFHFYEPPVSLNIEAQSEAAAVFTMATMFMHWTFTPYAIYCLPALVFALCFYNLQMPFSLGSSLRPFLGKLITPATGKVIDAIALFALVAGMASSLGTGVLMLSGGLESVLGLPNTKTVMALVCAAIVITFVASAVSGLQKGIAKLSNLNAKIFIVACIFVLLFGPTSYVFSLGIEGLIDYGTNFFARSLNTYTGPNDDWPKLWIVFYWANWYAWAPVVALFLGRIARGYTVRQFIVVNLVLPALFAMIWMSTFSGSTLFFDQELNGGIRQAMDTSGAEGAIYSLFDNLPISAIVATIFICITFISYVTAADSNTDTMSNLCSTDSDEPETAASVECATDTTEDASANSGSLLMLKFVWGISIGVIAWVMVSFASIDGIKMMSNLGGLPAMFIIICVNASLFVLIYRVARGNMLEPKPAKNHRNIDPPEGF</sequence>
<dbReference type="RefSeq" id="WP_082604998.1">
    <property type="nucleotide sequence ID" value="NZ_CANLMS010000004.1"/>
</dbReference>
<evidence type="ECO:0000313" key="8">
    <source>
        <dbReference type="EMBL" id="MDO6577596.1"/>
    </source>
</evidence>
<dbReference type="PANTHER" id="PTHR30047">
    <property type="entry name" value="HIGH-AFFINITY CHOLINE TRANSPORT PROTEIN-RELATED"/>
    <property type="match status" value="1"/>
</dbReference>
<protein>
    <submittedName>
        <fullName evidence="8">BCCT family transporter</fullName>
    </submittedName>
</protein>
<evidence type="ECO:0000256" key="1">
    <source>
        <dbReference type="ARBA" id="ARBA00004651"/>
    </source>
</evidence>
<dbReference type="AlphaFoldDB" id="A0AAW7YZH4"/>
<dbReference type="GO" id="GO:0022857">
    <property type="term" value="F:transmembrane transporter activity"/>
    <property type="evidence" value="ECO:0007669"/>
    <property type="project" value="InterPro"/>
</dbReference>
<feature type="transmembrane region" description="Helical" evidence="7">
    <location>
        <begin position="424"/>
        <end position="445"/>
    </location>
</feature>
<keyword evidence="5 7" id="KW-1133">Transmembrane helix</keyword>
<keyword evidence="6 7" id="KW-0472">Membrane</keyword>
<feature type="transmembrane region" description="Helical" evidence="7">
    <location>
        <begin position="286"/>
        <end position="306"/>
    </location>
</feature>
<dbReference type="GO" id="GO:0005886">
    <property type="term" value="C:plasma membrane"/>
    <property type="evidence" value="ECO:0007669"/>
    <property type="project" value="UniProtKB-SubCell"/>
</dbReference>
<dbReference type="Pfam" id="PF02028">
    <property type="entry name" value="BCCT"/>
    <property type="match status" value="1"/>
</dbReference>
<feature type="transmembrane region" description="Helical" evidence="7">
    <location>
        <begin position="214"/>
        <end position="242"/>
    </location>
</feature>
<feature type="transmembrane region" description="Helical" evidence="7">
    <location>
        <begin position="254"/>
        <end position="274"/>
    </location>
</feature>
<feature type="transmembrane region" description="Helical" evidence="7">
    <location>
        <begin position="34"/>
        <end position="52"/>
    </location>
</feature>
<evidence type="ECO:0000256" key="5">
    <source>
        <dbReference type="ARBA" id="ARBA00022989"/>
    </source>
</evidence>
<feature type="transmembrane region" description="Helical" evidence="7">
    <location>
        <begin position="172"/>
        <end position="193"/>
    </location>
</feature>
<organism evidence="8 9">
    <name type="scientific">Alteromonas stellipolaris</name>
    <dbReference type="NCBI Taxonomy" id="233316"/>
    <lineage>
        <taxon>Bacteria</taxon>
        <taxon>Pseudomonadati</taxon>
        <taxon>Pseudomonadota</taxon>
        <taxon>Gammaproteobacteria</taxon>
        <taxon>Alteromonadales</taxon>
        <taxon>Alteromonadaceae</taxon>
        <taxon>Alteromonas/Salinimonas group</taxon>
        <taxon>Alteromonas</taxon>
    </lineage>
</organism>
<evidence type="ECO:0000313" key="9">
    <source>
        <dbReference type="Proteomes" id="UP001170717"/>
    </source>
</evidence>
<feature type="transmembrane region" description="Helical" evidence="7">
    <location>
        <begin position="492"/>
        <end position="511"/>
    </location>
</feature>
<reference evidence="8" key="1">
    <citation type="submission" date="2023-07" db="EMBL/GenBank/DDBJ databases">
        <title>Genome content predicts the carbon catabolic preferences of heterotrophic bacteria.</title>
        <authorList>
            <person name="Gralka M."/>
        </authorList>
    </citation>
    <scope>NUCLEOTIDE SEQUENCE</scope>
    <source>
        <strain evidence="8">F2M12</strain>
    </source>
</reference>
<keyword evidence="2" id="KW-0813">Transport</keyword>
<dbReference type="InterPro" id="IPR000060">
    <property type="entry name" value="BCCT_transptr"/>
</dbReference>
<gene>
    <name evidence="8" type="ORF">Q4527_09330</name>
</gene>